<evidence type="ECO:0000313" key="5">
    <source>
        <dbReference type="Proteomes" id="UP000189462"/>
    </source>
</evidence>
<dbReference type="AlphaFoldDB" id="A0A1V3NUA6"/>
<organism evidence="4 5">
    <name type="scientific">Thioalkalivibrio denitrificans</name>
    <dbReference type="NCBI Taxonomy" id="108003"/>
    <lineage>
        <taxon>Bacteria</taxon>
        <taxon>Pseudomonadati</taxon>
        <taxon>Pseudomonadota</taxon>
        <taxon>Gammaproteobacteria</taxon>
        <taxon>Chromatiales</taxon>
        <taxon>Ectothiorhodospiraceae</taxon>
        <taxon>Thioalkalivibrio</taxon>
    </lineage>
</organism>
<sequence>MPSIQRSALVPYSPAQMFDLVNDIESYPRFLPGCRSSAILSRDQDTIKATLELAKGAMRKSFTTCNRLQKNKMIEVRLVEGPFRHLEGFWRFDALESGVTRVSLHLEFEFSNRLVGLAIGPVFTQVANTLVDSFVRRAREVYGER</sequence>
<evidence type="ECO:0000313" key="4">
    <source>
        <dbReference type="EMBL" id="OOG28719.1"/>
    </source>
</evidence>
<dbReference type="InterPro" id="IPR023393">
    <property type="entry name" value="START-like_dom_sf"/>
</dbReference>
<proteinExistence type="inferred from homology"/>
<dbReference type="CDD" id="cd07813">
    <property type="entry name" value="COQ10p_like"/>
    <property type="match status" value="1"/>
</dbReference>
<comment type="caution">
    <text evidence="4">The sequence shown here is derived from an EMBL/GenBank/DDBJ whole genome shotgun (WGS) entry which is preliminary data.</text>
</comment>
<dbReference type="InterPro" id="IPR005031">
    <property type="entry name" value="COQ10_START"/>
</dbReference>
<keyword evidence="2" id="KW-1277">Toxin-antitoxin system</keyword>
<dbReference type="InterPro" id="IPR044996">
    <property type="entry name" value="COQ10-like"/>
</dbReference>
<comment type="similarity">
    <text evidence="1">Belongs to the ribosome association toxin RatA family.</text>
</comment>
<dbReference type="Pfam" id="PF03364">
    <property type="entry name" value="Polyketide_cyc"/>
    <property type="match status" value="1"/>
</dbReference>
<name>A0A1V3NUA6_9GAMM</name>
<reference evidence="4 5" key="1">
    <citation type="submission" date="2017-02" db="EMBL/GenBank/DDBJ databases">
        <title>Genomic diversity within the haloalkaliphilic genus Thioalkalivibrio.</title>
        <authorList>
            <person name="Ahn A.-C."/>
            <person name="Meier-Kolthoff J."/>
            <person name="Overmars L."/>
            <person name="Richter M."/>
            <person name="Woyke T."/>
            <person name="Sorokin D.Y."/>
            <person name="Muyzer G."/>
        </authorList>
    </citation>
    <scope>NUCLEOTIDE SEQUENCE [LARGE SCALE GENOMIC DNA]</scope>
    <source>
        <strain evidence="4 5">ALJD</strain>
    </source>
</reference>
<keyword evidence="5" id="KW-1185">Reference proteome</keyword>
<protein>
    <submittedName>
        <fullName evidence="4">Ubiquinone-binding protein</fullName>
    </submittedName>
</protein>
<evidence type="ECO:0000259" key="3">
    <source>
        <dbReference type="Pfam" id="PF03364"/>
    </source>
</evidence>
<dbReference type="STRING" id="108003.B1C78_01070"/>
<accession>A0A1V3NUA6</accession>
<feature type="domain" description="Coenzyme Q-binding protein COQ10 START" evidence="3">
    <location>
        <begin position="10"/>
        <end position="134"/>
    </location>
</feature>
<dbReference type="PANTHER" id="PTHR12901:SF10">
    <property type="entry name" value="COENZYME Q-BINDING PROTEIN COQ10, MITOCHONDRIAL"/>
    <property type="match status" value="1"/>
</dbReference>
<gene>
    <name evidence="4" type="ORF">B1C78_01070</name>
</gene>
<keyword evidence="4" id="KW-0830">Ubiquinone</keyword>
<dbReference type="EMBL" id="MVBK01000004">
    <property type="protein sequence ID" value="OOG28719.1"/>
    <property type="molecule type" value="Genomic_DNA"/>
</dbReference>
<dbReference type="SUPFAM" id="SSF55961">
    <property type="entry name" value="Bet v1-like"/>
    <property type="match status" value="1"/>
</dbReference>
<dbReference type="GO" id="GO:0045333">
    <property type="term" value="P:cellular respiration"/>
    <property type="evidence" value="ECO:0007669"/>
    <property type="project" value="InterPro"/>
</dbReference>
<evidence type="ECO:0000256" key="1">
    <source>
        <dbReference type="ARBA" id="ARBA00008918"/>
    </source>
</evidence>
<dbReference type="GO" id="GO:0048039">
    <property type="term" value="F:ubiquinone binding"/>
    <property type="evidence" value="ECO:0007669"/>
    <property type="project" value="InterPro"/>
</dbReference>
<evidence type="ECO:0000256" key="2">
    <source>
        <dbReference type="ARBA" id="ARBA00022649"/>
    </source>
</evidence>
<dbReference type="PANTHER" id="PTHR12901">
    <property type="entry name" value="SPERM PROTEIN HOMOLOG"/>
    <property type="match status" value="1"/>
</dbReference>
<dbReference type="Gene3D" id="3.30.530.20">
    <property type="match status" value="1"/>
</dbReference>
<dbReference type="Proteomes" id="UP000189462">
    <property type="component" value="Unassembled WGS sequence"/>
</dbReference>
<dbReference type="OrthoDB" id="9804759at2"/>
<dbReference type="RefSeq" id="WP_077277294.1">
    <property type="nucleotide sequence ID" value="NZ_MVBK01000004.1"/>
</dbReference>